<dbReference type="InterPro" id="IPR006186">
    <property type="entry name" value="Ser/Thr-sp_prot-phosphatase"/>
</dbReference>
<sequence length="232" mass="26902">MIYSIGDIHGRLDLLGVLRRKILEDAETKEGPHKIIFLGDYVDRGPDGKGVLDYLMSEPFDGFEHIFLRGNHEDMLVDSLLGTKNSLSFYLENGGNSTVRSFGLDPQSLYRDIKPWEDAIDPYYDWFRRLHFFHYVEGYMFVHAGVDSRFPMDEQDPFTMMWIRTRFLNDDTDFGFRVVHGHCPTKGEPEVRHNRINIDTGACYTGRLTAVCIEGDKEPYFLTTRISMVKDI</sequence>
<dbReference type="GO" id="GO:0016791">
    <property type="term" value="F:phosphatase activity"/>
    <property type="evidence" value="ECO:0007669"/>
    <property type="project" value="TreeGrafter"/>
</dbReference>
<comment type="caution">
    <text evidence="2">The sequence shown here is derived from an EMBL/GenBank/DDBJ whole genome shotgun (WGS) entry which is preliminary data.</text>
</comment>
<evidence type="ECO:0000313" key="2">
    <source>
        <dbReference type="EMBL" id="KKN39762.1"/>
    </source>
</evidence>
<evidence type="ECO:0000259" key="1">
    <source>
        <dbReference type="Pfam" id="PF00149"/>
    </source>
</evidence>
<dbReference type="AlphaFoldDB" id="A0A0F9QS02"/>
<dbReference type="EMBL" id="LAZR01001744">
    <property type="protein sequence ID" value="KKN39762.1"/>
    <property type="molecule type" value="Genomic_DNA"/>
</dbReference>
<dbReference type="PANTHER" id="PTHR42850:SF4">
    <property type="entry name" value="ZINC-DEPENDENT ENDOPOLYPHOSPHATASE"/>
    <property type="match status" value="1"/>
</dbReference>
<name>A0A0F9QS02_9ZZZZ</name>
<dbReference type="InterPro" id="IPR029052">
    <property type="entry name" value="Metallo-depent_PP-like"/>
</dbReference>
<dbReference type="InterPro" id="IPR004843">
    <property type="entry name" value="Calcineurin-like_PHP"/>
</dbReference>
<gene>
    <name evidence="2" type="ORF">LCGC14_0740020</name>
</gene>
<dbReference type="Pfam" id="PF00149">
    <property type="entry name" value="Metallophos"/>
    <property type="match status" value="1"/>
</dbReference>
<dbReference type="PANTHER" id="PTHR42850">
    <property type="entry name" value="METALLOPHOSPHOESTERASE"/>
    <property type="match status" value="1"/>
</dbReference>
<dbReference type="CDD" id="cd00144">
    <property type="entry name" value="MPP_PPP_family"/>
    <property type="match status" value="1"/>
</dbReference>
<accession>A0A0F9QS02</accession>
<feature type="domain" description="Calcineurin-like phosphoesterase" evidence="1">
    <location>
        <begin position="3"/>
        <end position="192"/>
    </location>
</feature>
<protein>
    <recommendedName>
        <fullName evidence="1">Calcineurin-like phosphoesterase domain-containing protein</fullName>
    </recommendedName>
</protein>
<reference evidence="2" key="1">
    <citation type="journal article" date="2015" name="Nature">
        <title>Complex archaea that bridge the gap between prokaryotes and eukaryotes.</title>
        <authorList>
            <person name="Spang A."/>
            <person name="Saw J.H."/>
            <person name="Jorgensen S.L."/>
            <person name="Zaremba-Niedzwiedzka K."/>
            <person name="Martijn J."/>
            <person name="Lind A.E."/>
            <person name="van Eijk R."/>
            <person name="Schleper C."/>
            <person name="Guy L."/>
            <person name="Ettema T.J."/>
        </authorList>
    </citation>
    <scope>NUCLEOTIDE SEQUENCE</scope>
</reference>
<dbReference type="Gene3D" id="3.60.21.10">
    <property type="match status" value="1"/>
</dbReference>
<dbReference type="SUPFAM" id="SSF56300">
    <property type="entry name" value="Metallo-dependent phosphatases"/>
    <property type="match status" value="1"/>
</dbReference>
<dbReference type="GO" id="GO:0005737">
    <property type="term" value="C:cytoplasm"/>
    <property type="evidence" value="ECO:0007669"/>
    <property type="project" value="TreeGrafter"/>
</dbReference>
<proteinExistence type="predicted"/>
<organism evidence="2">
    <name type="scientific">marine sediment metagenome</name>
    <dbReference type="NCBI Taxonomy" id="412755"/>
    <lineage>
        <taxon>unclassified sequences</taxon>
        <taxon>metagenomes</taxon>
        <taxon>ecological metagenomes</taxon>
    </lineage>
</organism>
<dbReference type="InterPro" id="IPR050126">
    <property type="entry name" value="Ap4A_hydrolase"/>
</dbReference>
<dbReference type="PRINTS" id="PR00114">
    <property type="entry name" value="STPHPHTASE"/>
</dbReference>
<dbReference type="GO" id="GO:0008803">
    <property type="term" value="F:bis(5'-nucleosyl)-tetraphosphatase (symmetrical) activity"/>
    <property type="evidence" value="ECO:0007669"/>
    <property type="project" value="TreeGrafter"/>
</dbReference>
<dbReference type="GO" id="GO:0110154">
    <property type="term" value="P:RNA decapping"/>
    <property type="evidence" value="ECO:0007669"/>
    <property type="project" value="TreeGrafter"/>
</dbReference>